<dbReference type="PROSITE" id="PS00018">
    <property type="entry name" value="EF_HAND_1"/>
    <property type="match status" value="1"/>
</dbReference>
<reference evidence="2 3" key="1">
    <citation type="submission" date="2020-09" db="EMBL/GenBank/DDBJ databases">
        <title>Genome sequences of type strains of Chitinophaga qingshengii and Chitinophaga varians.</title>
        <authorList>
            <person name="Kittiwongwattana C."/>
        </authorList>
    </citation>
    <scope>NUCLEOTIDE SEQUENCE [LARGE SCALE GENOMIC DNA]</scope>
    <source>
        <strain evidence="2 3">JCM 30026</strain>
    </source>
</reference>
<dbReference type="EMBL" id="JACVFC010000001">
    <property type="protein sequence ID" value="MBC9929378.1"/>
    <property type="molecule type" value="Genomic_DNA"/>
</dbReference>
<evidence type="ECO:0000259" key="1">
    <source>
        <dbReference type="Pfam" id="PF23657"/>
    </source>
</evidence>
<feature type="domain" description="DUF7151" evidence="1">
    <location>
        <begin position="39"/>
        <end position="83"/>
    </location>
</feature>
<evidence type="ECO:0000313" key="2">
    <source>
        <dbReference type="EMBL" id="MBC9929378.1"/>
    </source>
</evidence>
<dbReference type="PROSITE" id="PS51257">
    <property type="entry name" value="PROKAR_LIPOPROTEIN"/>
    <property type="match status" value="1"/>
</dbReference>
<dbReference type="InterPro" id="IPR055575">
    <property type="entry name" value="DUF7151"/>
</dbReference>
<dbReference type="Proteomes" id="UP000659124">
    <property type="component" value="Unassembled WGS sequence"/>
</dbReference>
<protein>
    <recommendedName>
        <fullName evidence="1">DUF7151 domain-containing protein</fullName>
    </recommendedName>
</protein>
<accession>A0ABR7TG48</accession>
<proteinExistence type="predicted"/>
<keyword evidence="3" id="KW-1185">Reference proteome</keyword>
<evidence type="ECO:0000313" key="3">
    <source>
        <dbReference type="Proteomes" id="UP000659124"/>
    </source>
</evidence>
<name>A0ABR7TG48_9BACT</name>
<dbReference type="InterPro" id="IPR018247">
    <property type="entry name" value="EF_Hand_1_Ca_BS"/>
</dbReference>
<organism evidence="2 3">
    <name type="scientific">Chitinophaga qingshengii</name>
    <dbReference type="NCBI Taxonomy" id="1569794"/>
    <lineage>
        <taxon>Bacteria</taxon>
        <taxon>Pseudomonadati</taxon>
        <taxon>Bacteroidota</taxon>
        <taxon>Chitinophagia</taxon>
        <taxon>Chitinophagales</taxon>
        <taxon>Chitinophagaceae</taxon>
        <taxon>Chitinophaga</taxon>
    </lineage>
</organism>
<sequence length="226" mass="23904">MKIFKYPTIPALIAVGTLLVFSCKKDGTQGPEGPIGLKSLLDVQTVPPSEKCENGGLVVKSGIDKNGNNILDAGEVENTHYVCNGSNAISDKQVILKLGGVSASYVTYPVPIAVTQTAIALPRFNIKNYPGVDSIIMFAAPWGGRNSGGDVNSKTKVELYNFTDNAPINNSAVISSASAATAKFSSSDNIYSVFPKSEFDLGIKVSGMIPGDFAFSGDVIMILYRK</sequence>
<dbReference type="RefSeq" id="WP_188086510.1">
    <property type="nucleotide sequence ID" value="NZ_JACVFC010000001.1"/>
</dbReference>
<comment type="caution">
    <text evidence="2">The sequence shown here is derived from an EMBL/GenBank/DDBJ whole genome shotgun (WGS) entry which is preliminary data.</text>
</comment>
<dbReference type="Pfam" id="PF23657">
    <property type="entry name" value="DUF7151"/>
    <property type="match status" value="1"/>
</dbReference>
<gene>
    <name evidence="2" type="ORF">ICL07_03275</name>
</gene>